<comment type="caution">
    <text evidence="1">The sequence shown here is derived from an EMBL/GenBank/DDBJ whole genome shotgun (WGS) entry which is preliminary data.</text>
</comment>
<name>X0VJQ8_9ZZZZ</name>
<dbReference type="Gene3D" id="2.130.10.10">
    <property type="entry name" value="YVTN repeat-like/Quinoprotein amine dehydrogenase"/>
    <property type="match status" value="1"/>
</dbReference>
<evidence type="ECO:0000313" key="1">
    <source>
        <dbReference type="EMBL" id="GAG12748.1"/>
    </source>
</evidence>
<dbReference type="InterPro" id="IPR015943">
    <property type="entry name" value="WD40/YVTN_repeat-like_dom_sf"/>
</dbReference>
<dbReference type="InterPro" id="IPR002860">
    <property type="entry name" value="BNR_rpt"/>
</dbReference>
<organism evidence="1">
    <name type="scientific">marine sediment metagenome</name>
    <dbReference type="NCBI Taxonomy" id="412755"/>
    <lineage>
        <taxon>unclassified sequences</taxon>
        <taxon>metagenomes</taxon>
        <taxon>ecological metagenomes</taxon>
    </lineage>
</organism>
<feature type="non-terminal residue" evidence="1">
    <location>
        <position position="273"/>
    </location>
</feature>
<dbReference type="Pfam" id="PF02012">
    <property type="entry name" value="BNR"/>
    <property type="match status" value="1"/>
</dbReference>
<protein>
    <recommendedName>
        <fullName evidence="2">Sortilin N-terminal domain-containing protein</fullName>
    </recommendedName>
</protein>
<dbReference type="EMBL" id="BARS01020937">
    <property type="protein sequence ID" value="GAG12748.1"/>
    <property type="molecule type" value="Genomic_DNA"/>
</dbReference>
<reference evidence="1" key="1">
    <citation type="journal article" date="2014" name="Front. Microbiol.">
        <title>High frequency of phylogenetically diverse reductive dehalogenase-homologous genes in deep subseafloor sedimentary metagenomes.</title>
        <authorList>
            <person name="Kawai M."/>
            <person name="Futagami T."/>
            <person name="Toyoda A."/>
            <person name="Takaki Y."/>
            <person name="Nishi S."/>
            <person name="Hori S."/>
            <person name="Arai W."/>
            <person name="Tsubouchi T."/>
            <person name="Morono Y."/>
            <person name="Uchiyama I."/>
            <person name="Ito T."/>
            <person name="Fujiyama A."/>
            <person name="Inagaki F."/>
            <person name="Takami H."/>
        </authorList>
    </citation>
    <scope>NUCLEOTIDE SEQUENCE</scope>
    <source>
        <strain evidence="1">Expedition CK06-06</strain>
    </source>
</reference>
<proteinExistence type="predicted"/>
<gene>
    <name evidence="1" type="ORF">S01H1_33703</name>
</gene>
<dbReference type="SUPFAM" id="SSF110296">
    <property type="entry name" value="Oligoxyloglucan reducing end-specific cellobiohydrolase"/>
    <property type="match status" value="1"/>
</dbReference>
<sequence>HQEWPIVLSRDFGKTWTTIPRPPEWEKENIFWHNLDPGDDQLLFVATRRSGTAQLSYWYTYDEGATWELFYGEQAGIQRGAALKKKLAAIFPPEVELNELKNHTLENAVVCPSDPQIIYYIASTRSGYGVRRTLDSGKSWEDLGDKFLLQDVRQVRRHPTDPAAAFCQAHGTYYRTDNYGEHWRPIVPEGARSTVRFAVHPLRPDTLFMGDRAKVWRSDDGGQTWRVIYDNKDNPFLNAIFDPKHENTYHFIHPKITRTTMDDGKTWSERPFK</sequence>
<accession>X0VJQ8</accession>
<feature type="non-terminal residue" evidence="1">
    <location>
        <position position="1"/>
    </location>
</feature>
<dbReference type="AlphaFoldDB" id="X0VJQ8"/>
<evidence type="ECO:0008006" key="2">
    <source>
        <dbReference type="Google" id="ProtNLM"/>
    </source>
</evidence>